<dbReference type="InterPro" id="IPR036388">
    <property type="entry name" value="WH-like_DNA-bd_sf"/>
</dbReference>
<name>A0A840G902_RHOTE</name>
<dbReference type="EMBL" id="JACIGE010000004">
    <property type="protein sequence ID" value="MBB4247168.1"/>
    <property type="molecule type" value="Genomic_DNA"/>
</dbReference>
<evidence type="ECO:0000256" key="3">
    <source>
        <dbReference type="ARBA" id="ARBA00023082"/>
    </source>
</evidence>
<keyword evidence="3 6" id="KW-0731">Sigma factor</keyword>
<evidence type="ECO:0000259" key="7">
    <source>
        <dbReference type="Pfam" id="PF04542"/>
    </source>
</evidence>
<dbReference type="Proteomes" id="UP000587070">
    <property type="component" value="Unassembled WGS sequence"/>
</dbReference>
<dbReference type="Gene3D" id="1.10.10.10">
    <property type="entry name" value="Winged helix-like DNA-binding domain superfamily/Winged helix DNA-binding domain"/>
    <property type="match status" value="1"/>
</dbReference>
<dbReference type="AlphaFoldDB" id="A0A840G902"/>
<dbReference type="InterPro" id="IPR039425">
    <property type="entry name" value="RNA_pol_sigma-70-like"/>
</dbReference>
<dbReference type="SUPFAM" id="SSF88946">
    <property type="entry name" value="Sigma2 domain of RNA polymerase sigma factors"/>
    <property type="match status" value="1"/>
</dbReference>
<evidence type="ECO:0000256" key="4">
    <source>
        <dbReference type="ARBA" id="ARBA00023125"/>
    </source>
</evidence>
<comment type="similarity">
    <text evidence="1 6">Belongs to the sigma-70 factor family. ECF subfamily.</text>
</comment>
<evidence type="ECO:0000256" key="2">
    <source>
        <dbReference type="ARBA" id="ARBA00023015"/>
    </source>
</evidence>
<dbReference type="PANTHER" id="PTHR43133:SF53">
    <property type="entry name" value="ECF RNA POLYMERASE SIGMA-E FACTOR"/>
    <property type="match status" value="1"/>
</dbReference>
<dbReference type="InterPro" id="IPR013249">
    <property type="entry name" value="RNA_pol_sigma70_r4_t2"/>
</dbReference>
<evidence type="ECO:0000313" key="9">
    <source>
        <dbReference type="EMBL" id="MBB4247168.1"/>
    </source>
</evidence>
<dbReference type="NCBIfam" id="TIGR02937">
    <property type="entry name" value="sigma70-ECF"/>
    <property type="match status" value="1"/>
</dbReference>
<dbReference type="InterPro" id="IPR014284">
    <property type="entry name" value="RNA_pol_sigma-70_dom"/>
</dbReference>
<feature type="domain" description="RNA polymerase sigma factor 70 region 4 type 2" evidence="8">
    <location>
        <begin position="178"/>
        <end position="225"/>
    </location>
</feature>
<dbReference type="Pfam" id="PF04542">
    <property type="entry name" value="Sigma70_r2"/>
    <property type="match status" value="1"/>
</dbReference>
<evidence type="ECO:0000256" key="1">
    <source>
        <dbReference type="ARBA" id="ARBA00010641"/>
    </source>
</evidence>
<dbReference type="PANTHER" id="PTHR43133">
    <property type="entry name" value="RNA POLYMERASE ECF-TYPE SIGMA FACTO"/>
    <property type="match status" value="1"/>
</dbReference>
<accession>A0A840G902</accession>
<evidence type="ECO:0000313" key="10">
    <source>
        <dbReference type="Proteomes" id="UP000587070"/>
    </source>
</evidence>
<dbReference type="InterPro" id="IPR013324">
    <property type="entry name" value="RNA_pol_sigma_r3/r4-like"/>
</dbReference>
<dbReference type="InterPro" id="IPR013325">
    <property type="entry name" value="RNA_pol_sigma_r2"/>
</dbReference>
<feature type="domain" description="RNA polymerase sigma-70 region 2" evidence="7">
    <location>
        <begin position="69"/>
        <end position="136"/>
    </location>
</feature>
<dbReference type="InterPro" id="IPR007627">
    <property type="entry name" value="RNA_pol_sigma70_r2"/>
</dbReference>
<dbReference type="InterPro" id="IPR014286">
    <property type="entry name" value="RNA_pol_sigma70_RpoE"/>
</dbReference>
<dbReference type="NCBIfam" id="TIGR02939">
    <property type="entry name" value="RpoE_Sigma70"/>
    <property type="match status" value="1"/>
</dbReference>
<dbReference type="Pfam" id="PF08281">
    <property type="entry name" value="Sigma70_r4_2"/>
    <property type="match status" value="1"/>
</dbReference>
<dbReference type="SUPFAM" id="SSF88659">
    <property type="entry name" value="Sigma3 and sigma4 domains of RNA polymerase sigma factors"/>
    <property type="match status" value="1"/>
</dbReference>
<evidence type="ECO:0000256" key="5">
    <source>
        <dbReference type="ARBA" id="ARBA00023163"/>
    </source>
</evidence>
<dbReference type="GO" id="GO:0003677">
    <property type="term" value="F:DNA binding"/>
    <property type="evidence" value="ECO:0007669"/>
    <property type="project" value="UniProtKB-KW"/>
</dbReference>
<evidence type="ECO:0000259" key="8">
    <source>
        <dbReference type="Pfam" id="PF08281"/>
    </source>
</evidence>
<dbReference type="FunFam" id="1.10.1740.10:FF:000001">
    <property type="entry name" value="RNA polymerase sigma factor"/>
    <property type="match status" value="1"/>
</dbReference>
<comment type="caution">
    <text evidence="9">The sequence shown here is derived from an EMBL/GenBank/DDBJ whole genome shotgun (WGS) entry which is preliminary data.</text>
</comment>
<proteinExistence type="inferred from homology"/>
<protein>
    <recommendedName>
        <fullName evidence="6">RNA polymerase sigma factor</fullName>
    </recommendedName>
</protein>
<dbReference type="PROSITE" id="PS01063">
    <property type="entry name" value="SIGMA70_ECF"/>
    <property type="match status" value="1"/>
</dbReference>
<dbReference type="GO" id="GO:0006352">
    <property type="term" value="P:DNA-templated transcription initiation"/>
    <property type="evidence" value="ECO:0007669"/>
    <property type="project" value="InterPro"/>
</dbReference>
<keyword evidence="5 6" id="KW-0804">Transcription</keyword>
<gene>
    <name evidence="9" type="ORF">GGD90_001534</name>
</gene>
<keyword evidence="4 6" id="KW-0238">DNA-binding</keyword>
<dbReference type="Gene3D" id="1.10.1740.10">
    <property type="match status" value="1"/>
</dbReference>
<dbReference type="CDD" id="cd06171">
    <property type="entry name" value="Sigma70_r4"/>
    <property type="match status" value="1"/>
</dbReference>
<organism evidence="9 10">
    <name type="scientific">Rhodocyclus tenuis</name>
    <name type="common">Rhodospirillum tenue</name>
    <dbReference type="NCBI Taxonomy" id="1066"/>
    <lineage>
        <taxon>Bacteria</taxon>
        <taxon>Pseudomonadati</taxon>
        <taxon>Pseudomonadota</taxon>
        <taxon>Betaproteobacteria</taxon>
        <taxon>Rhodocyclales</taxon>
        <taxon>Rhodocyclaceae</taxon>
        <taxon>Rhodocyclus</taxon>
    </lineage>
</organism>
<dbReference type="GO" id="GO:0016987">
    <property type="term" value="F:sigma factor activity"/>
    <property type="evidence" value="ECO:0007669"/>
    <property type="project" value="UniProtKB-KW"/>
</dbReference>
<dbReference type="InterPro" id="IPR000838">
    <property type="entry name" value="RNA_pol_sigma70_ECF_CS"/>
</dbReference>
<sequence length="243" mass="27198">MTWLHSRAHVGSLPGFMPISNSRPGREVAIYSSVSMLVFGDSKGMSERETDQKLVERAQGGDKYAFDILVAKYQRKLGRLLSRFIRDQAEVEDVAQEAFIKAYRALPSFRGDSAFYTWLYRIGINTAKNYLVAQGRRAPTSTGFDSEEAEGFDDADQLRDINTPESLLQSKQVGETVNAAMEALPDELRTAIVLRELEGLSYEEIAVAMGCPIGTVRSRIFRARESVAARLRPLLATAPDRRW</sequence>
<reference evidence="9 10" key="1">
    <citation type="submission" date="2020-08" db="EMBL/GenBank/DDBJ databases">
        <title>Genome sequencing of Purple Non-Sulfur Bacteria from various extreme environments.</title>
        <authorList>
            <person name="Mayer M."/>
        </authorList>
    </citation>
    <scope>NUCLEOTIDE SEQUENCE [LARGE SCALE GENOMIC DNA]</scope>
    <source>
        <strain evidence="9 10">2761</strain>
    </source>
</reference>
<evidence type="ECO:0000256" key="6">
    <source>
        <dbReference type="RuleBase" id="RU000716"/>
    </source>
</evidence>
<keyword evidence="10" id="KW-1185">Reference proteome</keyword>
<keyword evidence="2 6" id="KW-0805">Transcription regulation</keyword>